<organism evidence="2">
    <name type="scientific">hydrothermal vent metagenome</name>
    <dbReference type="NCBI Taxonomy" id="652676"/>
    <lineage>
        <taxon>unclassified sequences</taxon>
        <taxon>metagenomes</taxon>
        <taxon>ecological metagenomes</taxon>
    </lineage>
</organism>
<sequence>MKFLKYITIPLFLVSLSACVSSGKYEKAVANADSVRNSLGKTQEKLSASQAEMDKMRKSLGSTQEKLSASQAEIVTLRKIEAETKRRNEIYAQFISRLKSMIDGGQLTVSIDAGRIVINLPDNVLFNSGSTNLNIEGQVALKKIGEVLTQFSDRRFQVEGHTDNVPIKSARFPSNWELSTARAVSVVHLLTEIGVAPENVSAAGFGEFRPRADNETEEGKKLNRRIEIIMLPNLDILSNELPKVTAQ</sequence>
<keyword evidence="2" id="KW-0966">Cell projection</keyword>
<reference evidence="2" key="1">
    <citation type="submission" date="2018-06" db="EMBL/GenBank/DDBJ databases">
        <authorList>
            <person name="Zhirakovskaya E."/>
        </authorList>
    </citation>
    <scope>NUCLEOTIDE SEQUENCE</scope>
</reference>
<feature type="domain" description="OmpA-like" evidence="1">
    <location>
        <begin position="113"/>
        <end position="234"/>
    </location>
</feature>
<name>A0A3B0WSC3_9ZZZZ</name>
<dbReference type="Pfam" id="PF00691">
    <property type="entry name" value="OmpA"/>
    <property type="match status" value="1"/>
</dbReference>
<dbReference type="PROSITE" id="PS51123">
    <property type="entry name" value="OMPA_2"/>
    <property type="match status" value="1"/>
</dbReference>
<proteinExistence type="predicted"/>
<dbReference type="InterPro" id="IPR036737">
    <property type="entry name" value="OmpA-like_sf"/>
</dbReference>
<gene>
    <name evidence="2" type="ORF">MNBD_GAMMA07-1602</name>
</gene>
<protein>
    <submittedName>
        <fullName evidence="2">Flagellar motor rotation protein MotB</fullName>
    </submittedName>
</protein>
<keyword evidence="2" id="KW-0282">Flagellum</keyword>
<dbReference type="InterPro" id="IPR006665">
    <property type="entry name" value="OmpA-like"/>
</dbReference>
<dbReference type="InterPro" id="IPR050330">
    <property type="entry name" value="Bact_OuterMem_StrucFunc"/>
</dbReference>
<evidence type="ECO:0000313" key="2">
    <source>
        <dbReference type="EMBL" id="VAW54002.1"/>
    </source>
</evidence>
<dbReference type="EMBL" id="UOFF01000047">
    <property type="protein sequence ID" value="VAW54002.1"/>
    <property type="molecule type" value="Genomic_DNA"/>
</dbReference>
<dbReference type="PANTHER" id="PTHR30329">
    <property type="entry name" value="STATOR ELEMENT OF FLAGELLAR MOTOR COMPLEX"/>
    <property type="match status" value="1"/>
</dbReference>
<dbReference type="AlphaFoldDB" id="A0A3B0WSC3"/>
<accession>A0A3B0WSC3</accession>
<dbReference type="SUPFAM" id="SSF103088">
    <property type="entry name" value="OmpA-like"/>
    <property type="match status" value="1"/>
</dbReference>
<dbReference type="PANTHER" id="PTHR30329:SF21">
    <property type="entry name" value="LIPOPROTEIN YIAD-RELATED"/>
    <property type="match status" value="1"/>
</dbReference>
<dbReference type="CDD" id="cd07185">
    <property type="entry name" value="OmpA_C-like"/>
    <property type="match status" value="1"/>
</dbReference>
<keyword evidence="2" id="KW-0969">Cilium</keyword>
<evidence type="ECO:0000259" key="1">
    <source>
        <dbReference type="PROSITE" id="PS51123"/>
    </source>
</evidence>
<dbReference type="PROSITE" id="PS51257">
    <property type="entry name" value="PROKAR_LIPOPROTEIN"/>
    <property type="match status" value="1"/>
</dbReference>
<dbReference type="Gene3D" id="3.30.1330.60">
    <property type="entry name" value="OmpA-like domain"/>
    <property type="match status" value="1"/>
</dbReference>